<feature type="transmembrane region" description="Helical" evidence="2">
    <location>
        <begin position="37"/>
        <end position="57"/>
    </location>
</feature>
<protein>
    <submittedName>
        <fullName evidence="3">Uncharacterized protein</fullName>
    </submittedName>
</protein>
<evidence type="ECO:0000313" key="4">
    <source>
        <dbReference type="Proteomes" id="UP000295674"/>
    </source>
</evidence>
<dbReference type="Proteomes" id="UP000295674">
    <property type="component" value="Unassembled WGS sequence"/>
</dbReference>
<evidence type="ECO:0000256" key="1">
    <source>
        <dbReference type="SAM" id="MobiDB-lite"/>
    </source>
</evidence>
<evidence type="ECO:0000256" key="2">
    <source>
        <dbReference type="SAM" id="Phobius"/>
    </source>
</evidence>
<feature type="region of interest" description="Disordered" evidence="1">
    <location>
        <begin position="61"/>
        <end position="89"/>
    </location>
</feature>
<keyword evidence="2" id="KW-0812">Transmembrane</keyword>
<evidence type="ECO:0000313" key="3">
    <source>
        <dbReference type="EMBL" id="TDD07646.1"/>
    </source>
</evidence>
<keyword evidence="2" id="KW-1133">Transmembrane helix</keyword>
<name>A0A4V2YBH2_9PSEU</name>
<feature type="compositionally biased region" description="Basic and acidic residues" evidence="1">
    <location>
        <begin position="79"/>
        <end position="89"/>
    </location>
</feature>
<comment type="caution">
    <text evidence="3">The sequence shown here is derived from an EMBL/GenBank/DDBJ whole genome shotgun (WGS) entry which is preliminary data.</text>
</comment>
<sequence length="132" mass="14349">MLRPFRHVGPTAALISWGGGLLSYALTKYAWHLNDAITVVTPVLVSLVLFVGVGAVLRDAPAAAEESSRTTRPQRHRRGPEGRRPVPRDECGWCQGRWSGGTRSPLRVVRSQQVSACCWRAGERGHPGALLG</sequence>
<reference evidence="3 4" key="1">
    <citation type="submission" date="2019-03" db="EMBL/GenBank/DDBJ databases">
        <title>Draft genome sequences of novel Actinobacteria.</title>
        <authorList>
            <person name="Sahin N."/>
            <person name="Ay H."/>
            <person name="Saygin H."/>
        </authorList>
    </citation>
    <scope>NUCLEOTIDE SEQUENCE [LARGE SCALE GENOMIC DNA]</scope>
    <source>
        <strain evidence="3 4">16K309</strain>
    </source>
</reference>
<proteinExistence type="predicted"/>
<feature type="non-terminal residue" evidence="3">
    <location>
        <position position="132"/>
    </location>
</feature>
<dbReference type="AlphaFoldDB" id="A0A4V2YBH2"/>
<keyword evidence="4" id="KW-1185">Reference proteome</keyword>
<dbReference type="EMBL" id="SMKS01000010">
    <property type="protein sequence ID" value="TDD07646.1"/>
    <property type="molecule type" value="Genomic_DNA"/>
</dbReference>
<gene>
    <name evidence="3" type="ORF">E1181_09530</name>
</gene>
<keyword evidence="2" id="KW-0472">Membrane</keyword>
<feature type="transmembrane region" description="Helical" evidence="2">
    <location>
        <begin position="12"/>
        <end position="31"/>
    </location>
</feature>
<organism evidence="3 4">
    <name type="scientific">Saccharopolyspora terrae</name>
    <dbReference type="NCBI Taxonomy" id="2530384"/>
    <lineage>
        <taxon>Bacteria</taxon>
        <taxon>Bacillati</taxon>
        <taxon>Actinomycetota</taxon>
        <taxon>Actinomycetes</taxon>
        <taxon>Pseudonocardiales</taxon>
        <taxon>Pseudonocardiaceae</taxon>
        <taxon>Saccharopolyspora</taxon>
    </lineage>
</organism>
<accession>A0A4V2YBH2</accession>